<proteinExistence type="predicted"/>
<organism evidence="1 2">
    <name type="scientific">Colletotrichum truncatum</name>
    <name type="common">Anthracnose fungus</name>
    <name type="synonym">Colletotrichum capsici</name>
    <dbReference type="NCBI Taxonomy" id="5467"/>
    <lineage>
        <taxon>Eukaryota</taxon>
        <taxon>Fungi</taxon>
        <taxon>Dikarya</taxon>
        <taxon>Ascomycota</taxon>
        <taxon>Pezizomycotina</taxon>
        <taxon>Sordariomycetes</taxon>
        <taxon>Hypocreomycetidae</taxon>
        <taxon>Glomerellales</taxon>
        <taxon>Glomerellaceae</taxon>
        <taxon>Colletotrichum</taxon>
        <taxon>Colletotrichum truncatum species complex</taxon>
    </lineage>
</organism>
<comment type="caution">
    <text evidence="1">The sequence shown here is derived from an EMBL/GenBank/DDBJ whole genome shotgun (WGS) entry which is preliminary data.</text>
</comment>
<keyword evidence="2" id="KW-1185">Reference proteome</keyword>
<evidence type="ECO:0000313" key="1">
    <source>
        <dbReference type="EMBL" id="KAL0929926.1"/>
    </source>
</evidence>
<protein>
    <submittedName>
        <fullName evidence="1">Ankyrin repeat protein</fullName>
    </submittedName>
</protein>
<name>A0ACC3YDS0_COLTU</name>
<reference evidence="1 2" key="1">
    <citation type="journal article" date="2020" name="Phytopathology">
        <title>Genome Sequence Resources of Colletotrichum truncatum, C. plurivorum, C. musicola, and C. sojae: Four Species Pathogenic to Soybean (Glycine max).</title>
        <authorList>
            <person name="Rogerio F."/>
            <person name="Boufleur T.R."/>
            <person name="Ciampi-Guillardi M."/>
            <person name="Sukno S.A."/>
            <person name="Thon M.R."/>
            <person name="Massola Junior N.S."/>
            <person name="Baroncelli R."/>
        </authorList>
    </citation>
    <scope>NUCLEOTIDE SEQUENCE [LARGE SCALE GENOMIC DNA]</scope>
    <source>
        <strain evidence="1 2">CMES1059</strain>
    </source>
</reference>
<evidence type="ECO:0000313" key="2">
    <source>
        <dbReference type="Proteomes" id="UP000805649"/>
    </source>
</evidence>
<sequence>MGHTPVVRSLIGWGEDVNFRGTKGSPLQAAAMKGQKAVFHLLLDEGAHVNQKSQSWGRALQAAARGEHTESVQLLLARGADIRLDGKYTDALHAAIEGGHESFPRRLSPCHSSR</sequence>
<dbReference type="EMBL" id="VUJX02000013">
    <property type="protein sequence ID" value="KAL0929926.1"/>
    <property type="molecule type" value="Genomic_DNA"/>
</dbReference>
<gene>
    <name evidence="1" type="ORF">CTRU02_215135</name>
</gene>
<accession>A0ACC3YDS0</accession>
<dbReference type="Proteomes" id="UP000805649">
    <property type="component" value="Unassembled WGS sequence"/>
</dbReference>